<dbReference type="Pfam" id="PF00400">
    <property type="entry name" value="WD40"/>
    <property type="match status" value="6"/>
</dbReference>
<dbReference type="AlphaFoldDB" id="A0A2T9ZL90"/>
<sequence>MIWTLNSDQDWECTAVLEDHLDSVTSIRAFALESLEKTSYLFVSCSVDGTAKLWYKDGKGSTPKCIQTIKNEKSSPISAILAELPGSVDFTFCVKQMNGDTSFDLSGIYLATGNTDNKIHIYSWDCVSSEFIEVAALDGHEDWVTSLSSTKFTSPSSQISENSAIKHWETGNVILASGSEDRYCRLWRIARQKILNQTGAPQDLISAEKDILTNVLKTGDINQLTVNAHTFICGNWRYKIEVESILSGHDDWIHSVNWLSRYSDTNNLVLITSSADQSVLLWKPEADSGIWSSSVRLGEVGGSIYGFYNALISGDGGLIVATGYHGSLHIWKLLQTADYEEEWVQDSSPTGHFEPVTDVQWEPYGRYFLSHSLDKTARIFGNWKSDSIANGTWHEISRPQIHGYELTCVTFVNPFVYSSGADEKVARVFEAPNYFNQIYNGLCVSPDLSDEKKSFYYLKSETLLNKEQPLEAMLPPLGLSNKAIFRDEVRSEIDKGGFQEELGVRRKTYIEAYVSTDIKDSSVVPSSLIHPSGHPPLEETLRRRTLWPEIEKIYGHPYEIFAIASSSINSENTTSPSDLNSFRSEERWISLSCKAKSAKNAGIRLYNSLNWRPAQSRDSTGDQSIIRDAPPLFSHSLTVTKMAFRPHSGNKPGEENSSLLLSVGRDRTISLFRITKPSDSTNSQIDLFQAFEKAHQRIIWDCAWSPSGSFFVTVSRDKTMKIWTICKNTLEYQLSHTEKLEDSATTVSITTKPGSHDIYWVSVGLESGAIVIYELSLPQDENNKQGITISIFASLHQKIAHSRKVNRLNWRPVSLYSVEIDVHCQRQLLSCSDDNTIRVFTVSV</sequence>
<gene>
    <name evidence="12" type="ORF">BB560_000162</name>
</gene>
<keyword evidence="10" id="KW-0539">Nucleus</keyword>
<dbReference type="GO" id="GO:0033588">
    <property type="term" value="C:elongator holoenzyme complex"/>
    <property type="evidence" value="ECO:0007669"/>
    <property type="project" value="InterPro"/>
</dbReference>
<keyword evidence="6" id="KW-0963">Cytoplasm</keyword>
<dbReference type="STRING" id="133381.A0A2T9ZL90"/>
<dbReference type="GO" id="GO:0002098">
    <property type="term" value="P:tRNA wobble uridine modification"/>
    <property type="evidence" value="ECO:0007669"/>
    <property type="project" value="InterPro"/>
</dbReference>
<comment type="caution">
    <text evidence="12">The sequence shown here is derived from an EMBL/GenBank/DDBJ whole genome shotgun (WGS) entry which is preliminary data.</text>
</comment>
<evidence type="ECO:0000256" key="4">
    <source>
        <dbReference type="ARBA" id="ARBA00005881"/>
    </source>
</evidence>
<feature type="repeat" description="WD" evidence="11">
    <location>
        <begin position="692"/>
        <end position="725"/>
    </location>
</feature>
<dbReference type="InterPro" id="IPR001680">
    <property type="entry name" value="WD40_rpt"/>
</dbReference>
<dbReference type="PANTHER" id="PTHR44111">
    <property type="entry name" value="ELONGATOR COMPLEX PROTEIN 2"/>
    <property type="match status" value="1"/>
</dbReference>
<comment type="subcellular location">
    <subcellularLocation>
        <location evidence="2">Cytoplasm</location>
    </subcellularLocation>
    <subcellularLocation>
        <location evidence="1">Nucleus</location>
    </subcellularLocation>
</comment>
<name>A0A2T9ZL90_9FUNG</name>
<evidence type="ECO:0000256" key="3">
    <source>
        <dbReference type="ARBA" id="ARBA00005043"/>
    </source>
</evidence>
<dbReference type="OrthoDB" id="27911at2759"/>
<evidence type="ECO:0000313" key="12">
    <source>
        <dbReference type="EMBL" id="PVV05331.1"/>
    </source>
</evidence>
<dbReference type="SMART" id="SM00320">
    <property type="entry name" value="WD40"/>
    <property type="match status" value="9"/>
</dbReference>
<dbReference type="PANTHER" id="PTHR44111:SF1">
    <property type="entry name" value="ELONGATOR COMPLEX PROTEIN 2"/>
    <property type="match status" value="1"/>
</dbReference>
<dbReference type="EMBL" id="MBFS01000015">
    <property type="protein sequence ID" value="PVV05331.1"/>
    <property type="molecule type" value="Genomic_DNA"/>
</dbReference>
<evidence type="ECO:0000256" key="11">
    <source>
        <dbReference type="PROSITE-ProRule" id="PRU00221"/>
    </source>
</evidence>
<evidence type="ECO:0000256" key="5">
    <source>
        <dbReference type="ARBA" id="ARBA00020267"/>
    </source>
</evidence>
<evidence type="ECO:0000256" key="7">
    <source>
        <dbReference type="ARBA" id="ARBA00022574"/>
    </source>
</evidence>
<dbReference type="Gene3D" id="2.130.10.10">
    <property type="entry name" value="YVTN repeat-like/Quinoprotein amine dehydrogenase"/>
    <property type="match status" value="4"/>
</dbReference>
<keyword evidence="8" id="KW-0819">tRNA processing</keyword>
<feature type="repeat" description="WD" evidence="11">
    <location>
        <begin position="246"/>
        <end position="283"/>
    </location>
</feature>
<keyword evidence="9" id="KW-0677">Repeat</keyword>
<dbReference type="GO" id="GO:0005737">
    <property type="term" value="C:cytoplasm"/>
    <property type="evidence" value="ECO:0007669"/>
    <property type="project" value="UniProtKB-SubCell"/>
</dbReference>
<dbReference type="InterPro" id="IPR036322">
    <property type="entry name" value="WD40_repeat_dom_sf"/>
</dbReference>
<keyword evidence="7 11" id="KW-0853">WD repeat</keyword>
<dbReference type="Proteomes" id="UP000245609">
    <property type="component" value="Unassembled WGS sequence"/>
</dbReference>
<organism evidence="12 13">
    <name type="scientific">Smittium megazygosporum</name>
    <dbReference type="NCBI Taxonomy" id="133381"/>
    <lineage>
        <taxon>Eukaryota</taxon>
        <taxon>Fungi</taxon>
        <taxon>Fungi incertae sedis</taxon>
        <taxon>Zoopagomycota</taxon>
        <taxon>Kickxellomycotina</taxon>
        <taxon>Harpellomycetes</taxon>
        <taxon>Harpellales</taxon>
        <taxon>Legeriomycetaceae</taxon>
        <taxon>Smittium</taxon>
    </lineage>
</organism>
<accession>A0A2T9ZL90</accession>
<dbReference type="InterPro" id="IPR015943">
    <property type="entry name" value="WD40/YVTN_repeat-like_dom_sf"/>
</dbReference>
<dbReference type="InterPro" id="IPR037289">
    <property type="entry name" value="Elp2"/>
</dbReference>
<protein>
    <recommendedName>
        <fullName evidence="5">Elongator complex protein 2</fullName>
    </recommendedName>
</protein>
<proteinExistence type="inferred from homology"/>
<evidence type="ECO:0000256" key="2">
    <source>
        <dbReference type="ARBA" id="ARBA00004496"/>
    </source>
</evidence>
<dbReference type="PROSITE" id="PS50082">
    <property type="entry name" value="WD_REPEATS_2"/>
    <property type="match status" value="2"/>
</dbReference>
<evidence type="ECO:0000256" key="1">
    <source>
        <dbReference type="ARBA" id="ARBA00004123"/>
    </source>
</evidence>
<comment type="pathway">
    <text evidence="3">tRNA modification; 5-methoxycarbonylmethyl-2-thiouridine-tRNA biosynthesis.</text>
</comment>
<dbReference type="SUPFAM" id="SSF50978">
    <property type="entry name" value="WD40 repeat-like"/>
    <property type="match status" value="2"/>
</dbReference>
<dbReference type="GO" id="GO:0005634">
    <property type="term" value="C:nucleus"/>
    <property type="evidence" value="ECO:0007669"/>
    <property type="project" value="UniProtKB-SubCell"/>
</dbReference>
<evidence type="ECO:0000256" key="9">
    <source>
        <dbReference type="ARBA" id="ARBA00022737"/>
    </source>
</evidence>
<evidence type="ECO:0000256" key="8">
    <source>
        <dbReference type="ARBA" id="ARBA00022694"/>
    </source>
</evidence>
<keyword evidence="13" id="KW-1185">Reference proteome</keyword>
<evidence type="ECO:0000256" key="6">
    <source>
        <dbReference type="ARBA" id="ARBA00022490"/>
    </source>
</evidence>
<reference evidence="12 13" key="1">
    <citation type="journal article" date="2018" name="MBio">
        <title>Comparative Genomics Reveals the Core Gene Toolbox for the Fungus-Insect Symbiosis.</title>
        <authorList>
            <person name="Wang Y."/>
            <person name="Stata M."/>
            <person name="Wang W."/>
            <person name="Stajich J.E."/>
            <person name="White M.M."/>
            <person name="Moncalvo J.M."/>
        </authorList>
    </citation>
    <scope>NUCLEOTIDE SEQUENCE [LARGE SCALE GENOMIC DNA]</scope>
    <source>
        <strain evidence="12 13">SC-DP-2</strain>
    </source>
</reference>
<comment type="similarity">
    <text evidence="4">Belongs to the WD repeat ELP2 family.</text>
</comment>
<dbReference type="SUPFAM" id="SSF101898">
    <property type="entry name" value="NHL repeat"/>
    <property type="match status" value="1"/>
</dbReference>
<evidence type="ECO:0000313" key="13">
    <source>
        <dbReference type="Proteomes" id="UP000245609"/>
    </source>
</evidence>
<dbReference type="PROSITE" id="PS50294">
    <property type="entry name" value="WD_REPEATS_REGION"/>
    <property type="match status" value="1"/>
</dbReference>
<dbReference type="UniPathway" id="UPA00988"/>
<evidence type="ECO:0000256" key="10">
    <source>
        <dbReference type="ARBA" id="ARBA00023242"/>
    </source>
</evidence>